<evidence type="ECO:0000256" key="2">
    <source>
        <dbReference type="SAM" id="Phobius"/>
    </source>
</evidence>
<gene>
    <name evidence="4" type="ORF">FL583_12125</name>
</gene>
<dbReference type="SUPFAM" id="SSF49384">
    <property type="entry name" value="Carbohydrate-binding domain"/>
    <property type="match status" value="1"/>
</dbReference>
<keyword evidence="2" id="KW-0812">Transmembrane</keyword>
<dbReference type="GO" id="GO:0004553">
    <property type="term" value="F:hydrolase activity, hydrolyzing O-glycosyl compounds"/>
    <property type="evidence" value="ECO:0007669"/>
    <property type="project" value="InterPro"/>
</dbReference>
<dbReference type="PROSITE" id="PS51173">
    <property type="entry name" value="CBM2"/>
    <property type="match status" value="1"/>
</dbReference>
<keyword evidence="2" id="KW-1133">Transmembrane helix</keyword>
<keyword evidence="2" id="KW-0472">Membrane</keyword>
<comment type="caution">
    <text evidence="4">The sequence shown here is derived from an EMBL/GenBank/DDBJ whole genome shotgun (WGS) entry which is preliminary data.</text>
</comment>
<accession>A0A545ATS9</accession>
<dbReference type="AlphaFoldDB" id="A0A545ATS9"/>
<evidence type="ECO:0000256" key="1">
    <source>
        <dbReference type="SAM" id="MobiDB-lite"/>
    </source>
</evidence>
<organism evidence="4 5">
    <name type="scientific">Cryptosporangium phraense</name>
    <dbReference type="NCBI Taxonomy" id="2593070"/>
    <lineage>
        <taxon>Bacteria</taxon>
        <taxon>Bacillati</taxon>
        <taxon>Actinomycetota</taxon>
        <taxon>Actinomycetes</taxon>
        <taxon>Cryptosporangiales</taxon>
        <taxon>Cryptosporangiaceae</taxon>
        <taxon>Cryptosporangium</taxon>
    </lineage>
</organism>
<dbReference type="InterPro" id="IPR012291">
    <property type="entry name" value="CBM2_carb-bd_dom_sf"/>
</dbReference>
<evidence type="ECO:0000313" key="4">
    <source>
        <dbReference type="EMBL" id="TQS44713.1"/>
    </source>
</evidence>
<dbReference type="Gene3D" id="3.20.20.80">
    <property type="entry name" value="Glycosidases"/>
    <property type="match status" value="1"/>
</dbReference>
<feature type="compositionally biased region" description="Low complexity" evidence="1">
    <location>
        <begin position="204"/>
        <end position="219"/>
    </location>
</feature>
<proteinExistence type="predicted"/>
<dbReference type="CDD" id="cd06543">
    <property type="entry name" value="GH18_PF-ChiA-like"/>
    <property type="match status" value="1"/>
</dbReference>
<dbReference type="InParanoid" id="A0A545ATS9"/>
<feature type="domain" description="CBM2" evidence="3">
    <location>
        <begin position="52"/>
        <end position="163"/>
    </location>
</feature>
<keyword evidence="4" id="KW-0378">Hydrolase</keyword>
<dbReference type="InterPro" id="IPR001919">
    <property type="entry name" value="CBD2"/>
</dbReference>
<feature type="region of interest" description="Disordered" evidence="1">
    <location>
        <begin position="1"/>
        <end position="22"/>
    </location>
</feature>
<feature type="transmembrane region" description="Helical" evidence="2">
    <location>
        <begin position="32"/>
        <end position="52"/>
    </location>
</feature>
<keyword evidence="5" id="KW-1185">Reference proteome</keyword>
<evidence type="ECO:0000313" key="5">
    <source>
        <dbReference type="Proteomes" id="UP000317982"/>
    </source>
</evidence>
<dbReference type="OrthoDB" id="99456at2"/>
<evidence type="ECO:0000259" key="3">
    <source>
        <dbReference type="PROSITE" id="PS51173"/>
    </source>
</evidence>
<dbReference type="SMART" id="SM00637">
    <property type="entry name" value="CBD_II"/>
    <property type="match status" value="1"/>
</dbReference>
<dbReference type="GO" id="GO:0030247">
    <property type="term" value="F:polysaccharide binding"/>
    <property type="evidence" value="ECO:0007669"/>
    <property type="project" value="UniProtKB-UniRule"/>
</dbReference>
<dbReference type="PANTHER" id="PTHR42976:SF1">
    <property type="entry name" value="GH18 DOMAIN-CONTAINING PROTEIN-RELATED"/>
    <property type="match status" value="1"/>
</dbReference>
<feature type="compositionally biased region" description="Low complexity" evidence="1">
    <location>
        <begin position="171"/>
        <end position="196"/>
    </location>
</feature>
<name>A0A545ATS9_9ACTN</name>
<dbReference type="Pfam" id="PF00553">
    <property type="entry name" value="CBM_2"/>
    <property type="match status" value="1"/>
</dbReference>
<protein>
    <submittedName>
        <fullName evidence="4">Sugar hydrolase</fullName>
    </submittedName>
</protein>
<dbReference type="PANTHER" id="PTHR42976">
    <property type="entry name" value="BIFUNCTIONAL CHITINASE/LYSOZYME-RELATED"/>
    <property type="match status" value="1"/>
</dbReference>
<reference evidence="4 5" key="1">
    <citation type="submission" date="2019-07" db="EMBL/GenBank/DDBJ databases">
        <title>Cryptosporangium phraense sp. nov., isolated from plant litter.</title>
        <authorList>
            <person name="Suriyachadkun C."/>
        </authorList>
    </citation>
    <scope>NUCLEOTIDE SEQUENCE [LARGE SCALE GENOMIC DNA]</scope>
    <source>
        <strain evidence="4 5">A-T 5661</strain>
    </source>
</reference>
<dbReference type="InterPro" id="IPR052750">
    <property type="entry name" value="GH18_Chitinase"/>
</dbReference>
<dbReference type="RefSeq" id="WP_142704695.1">
    <property type="nucleotide sequence ID" value="NZ_VIRS01000007.1"/>
</dbReference>
<dbReference type="SUPFAM" id="SSF51445">
    <property type="entry name" value="(Trans)glycosidases"/>
    <property type="match status" value="1"/>
</dbReference>
<dbReference type="Proteomes" id="UP000317982">
    <property type="component" value="Unassembled WGS sequence"/>
</dbReference>
<dbReference type="EMBL" id="VIRS01000007">
    <property type="protein sequence ID" value="TQS44713.1"/>
    <property type="molecule type" value="Genomic_DNA"/>
</dbReference>
<dbReference type="GO" id="GO:0005975">
    <property type="term" value="P:carbohydrate metabolic process"/>
    <property type="evidence" value="ECO:0007669"/>
    <property type="project" value="InterPro"/>
</dbReference>
<sequence>MPYVSARELPPDGFRGGHRRPAGRRVRRARRIGLAGLVATAVAVTVATFTAGSAQAAGMSVAYAQTARWDSGYTGTYTVTNTSGDDVEHWSLTFALAPGARLDKVWNGKATVRGADVTVANESWNGHLAPDASVVVGFVADASGAEQAPPAQCTINGVSCGKPGPRPSSPSPTATPTRAVGSGALPPETSATSSPPESVPPAEPSAAAPSAAPPAGSSSDGPIFSPYVDVLLNPPFDLADAAARTGVRRYTLGFLVAADGCAPSWGGVLPVGDPGLAERIAALRSAGGDVRIAFGGANGPELATVCDTPDDLADAYQRAIDAYDATMVDFDVEGGALADSSANAKRAAAIGILRARNRGLDVSVTLPALPQGLTQAGVDLLAGAADAGIDFDAVNLMAMDYGDAAAPDPDGRMGRFAIDAVTAAQAQVRGVFGLSDDEAWRRLAVTPMIGVNDVATEVFSLTDAAAVARFVREKNLAWYAMWSANRDVPCPGGPRPAAQPTCSGVAQEQSAFTGAFLGQ</sequence>
<feature type="region of interest" description="Disordered" evidence="1">
    <location>
        <begin position="156"/>
        <end position="219"/>
    </location>
</feature>
<dbReference type="Gene3D" id="2.60.40.290">
    <property type="match status" value="1"/>
</dbReference>
<dbReference type="InterPro" id="IPR008965">
    <property type="entry name" value="CBM2/CBM3_carb-bd_dom_sf"/>
</dbReference>
<dbReference type="InterPro" id="IPR017853">
    <property type="entry name" value="GH"/>
</dbReference>